<dbReference type="SUPFAM" id="SSF54523">
    <property type="entry name" value="Pili subunits"/>
    <property type="match status" value="1"/>
</dbReference>
<evidence type="ECO:0000313" key="2">
    <source>
        <dbReference type="EMBL" id="KIE04475.1"/>
    </source>
</evidence>
<accession>A0A0C1QWX1</accession>
<dbReference type="STRING" id="86105.NF27_HQ00130"/>
<evidence type="ECO:0000256" key="1">
    <source>
        <dbReference type="SAM" id="Phobius"/>
    </source>
</evidence>
<dbReference type="AlphaFoldDB" id="A0A0C1QWX1"/>
<keyword evidence="1" id="KW-0472">Membrane</keyword>
<proteinExistence type="predicted"/>
<name>A0A0C1QWX1_9RICK</name>
<feature type="transmembrane region" description="Helical" evidence="1">
    <location>
        <begin position="20"/>
        <end position="40"/>
    </location>
</feature>
<reference evidence="2 3" key="1">
    <citation type="submission" date="2014-11" db="EMBL/GenBank/DDBJ databases">
        <title>A Rickettsiales Symbiont of Amoebae With Ancient Features.</title>
        <authorList>
            <person name="Schulz F."/>
            <person name="Martijn J."/>
            <person name="Wascher F."/>
            <person name="Kostanjsek R."/>
            <person name="Ettema T.J."/>
            <person name="Horn M."/>
        </authorList>
    </citation>
    <scope>NUCLEOTIDE SEQUENCE [LARGE SCALE GENOMIC DNA]</scope>
    <source>
        <strain evidence="2 3">UWC36</strain>
    </source>
</reference>
<dbReference type="NCBIfam" id="TIGR02532">
    <property type="entry name" value="IV_pilin_GFxxxE"/>
    <property type="match status" value="1"/>
</dbReference>
<dbReference type="Proteomes" id="UP000031258">
    <property type="component" value="Unassembled WGS sequence"/>
</dbReference>
<sequence>MGEGMKDVNKNLLNQKGFTLVELSIVLVIIGFLIAGVSAGNNLIRQAQLRSVITDFQQYATTYNNFLTKYSKVPGDMDTAYYLWNTNCAASSAICVGNNNGVINYDNASTTNNEVNKAWKHLQLAGMLNANIVAVTATTTAIGTNAPASKISGGGYIMAGNITPFSSTTNAVFLGAPLASDTLLTGILNPDSAWSIDQKMDDGGSDASGNFVGGTSGIVRSLDGSGAAVGACVASATGYYNMTTTSSACRIGMALN</sequence>
<protein>
    <recommendedName>
        <fullName evidence="4">Prepilin-type N-terminal cleavage/methylation domain-containing protein</fullName>
    </recommendedName>
</protein>
<dbReference type="PROSITE" id="PS00409">
    <property type="entry name" value="PROKAR_NTER_METHYL"/>
    <property type="match status" value="1"/>
</dbReference>
<keyword evidence="1" id="KW-1133">Transmembrane helix</keyword>
<organism evidence="2 3">
    <name type="scientific">Candidatus Jidaibacter acanthamoebae</name>
    <dbReference type="NCBI Taxonomy" id="86105"/>
    <lineage>
        <taxon>Bacteria</taxon>
        <taxon>Pseudomonadati</taxon>
        <taxon>Pseudomonadota</taxon>
        <taxon>Alphaproteobacteria</taxon>
        <taxon>Rickettsiales</taxon>
        <taxon>Candidatus Midichloriaceae</taxon>
        <taxon>Candidatus Jidaibacter</taxon>
    </lineage>
</organism>
<gene>
    <name evidence="2" type="ORF">NF27_HQ00130</name>
</gene>
<dbReference type="InterPro" id="IPR045584">
    <property type="entry name" value="Pilin-like"/>
</dbReference>
<keyword evidence="3" id="KW-1185">Reference proteome</keyword>
<keyword evidence="1" id="KW-0812">Transmembrane</keyword>
<dbReference type="Gene3D" id="3.30.700.10">
    <property type="entry name" value="Glycoprotein, Type 4 Pilin"/>
    <property type="match status" value="1"/>
</dbReference>
<dbReference type="Pfam" id="PF07963">
    <property type="entry name" value="N_methyl"/>
    <property type="match status" value="1"/>
</dbReference>
<evidence type="ECO:0008006" key="4">
    <source>
        <dbReference type="Google" id="ProtNLM"/>
    </source>
</evidence>
<dbReference type="InterPro" id="IPR012902">
    <property type="entry name" value="N_methyl_site"/>
</dbReference>
<dbReference type="EMBL" id="JSWE01000184">
    <property type="protein sequence ID" value="KIE04475.1"/>
    <property type="molecule type" value="Genomic_DNA"/>
</dbReference>
<evidence type="ECO:0000313" key="3">
    <source>
        <dbReference type="Proteomes" id="UP000031258"/>
    </source>
</evidence>
<comment type="caution">
    <text evidence="2">The sequence shown here is derived from an EMBL/GenBank/DDBJ whole genome shotgun (WGS) entry which is preliminary data.</text>
</comment>